<feature type="domain" description="WCX" evidence="4">
    <location>
        <begin position="233"/>
        <end position="309"/>
    </location>
</feature>
<organism evidence="5 6">
    <name type="scientific">Clostridium beijerinckii</name>
    <name type="common">Clostridium MP</name>
    <dbReference type="NCBI Taxonomy" id="1520"/>
    <lineage>
        <taxon>Bacteria</taxon>
        <taxon>Bacillati</taxon>
        <taxon>Bacillota</taxon>
        <taxon>Clostridia</taxon>
        <taxon>Eubacteriales</taxon>
        <taxon>Clostridiaceae</taxon>
        <taxon>Clostridium</taxon>
    </lineage>
</organism>
<dbReference type="PANTHER" id="PTHR34580:SF1">
    <property type="entry name" value="PROTEIN PAFC"/>
    <property type="match status" value="1"/>
</dbReference>
<dbReference type="RefSeq" id="WP_171780576.1">
    <property type="nucleotide sequence ID" value="NZ_JABAGV010000083.1"/>
</dbReference>
<proteinExistence type="predicted"/>
<dbReference type="Proteomes" id="UP001194098">
    <property type="component" value="Unassembled WGS sequence"/>
</dbReference>
<dbReference type="PANTHER" id="PTHR34580">
    <property type="match status" value="1"/>
</dbReference>
<dbReference type="InterPro" id="IPR051534">
    <property type="entry name" value="CBASS_pafABC_assoc_protein"/>
</dbReference>
<dbReference type="InterPro" id="IPR013196">
    <property type="entry name" value="HTH_11"/>
</dbReference>
<evidence type="ECO:0000256" key="1">
    <source>
        <dbReference type="SAM" id="Coils"/>
    </source>
</evidence>
<dbReference type="PROSITE" id="PS52050">
    <property type="entry name" value="WYL"/>
    <property type="match status" value="1"/>
</dbReference>
<feature type="coiled-coil region" evidence="1">
    <location>
        <begin position="15"/>
        <end position="49"/>
    </location>
</feature>
<dbReference type="EMBL" id="JABAGV010000083">
    <property type="protein sequence ID" value="MBC2477266.1"/>
    <property type="molecule type" value="Genomic_DNA"/>
</dbReference>
<dbReference type="InterPro" id="IPR036388">
    <property type="entry name" value="WH-like_DNA-bd_sf"/>
</dbReference>
<gene>
    <name evidence="5" type="ORF">HGI39_21685</name>
</gene>
<keyword evidence="1" id="KW-0175">Coiled coil</keyword>
<protein>
    <submittedName>
        <fullName evidence="5">WYL domain-containing protein</fullName>
    </submittedName>
</protein>
<sequence length="313" mass="37225">MDGLGNVLKMIFILKTRKKVKIKDLANELEVSERQVRRYKNEIDKYFNIESTTGSDGGYSLIEDYFPFKDVLSEDEINKLKFIINSLHYENSSELTKILDRLNLKFFRNEKKYLNNEEVIHYSKPRIKLQETTKIYSEISLAIENRNEVILEYYDNNGNYSRRKVQPHKLLLFRGEYYLVSTCLLRNEIRYFKLTRIKDYIITGFIFQRNIDIDEFLKEQERNSMGIYSGNEIDLLLEITPPMANTIKERIWVDNQEIIEQNNGEIIFKAKIKEGPEVISWILSMSDCVKIISPESLRIEIKERLQKILENFN</sequence>
<accession>A0AAW3WEA4</accession>
<dbReference type="InterPro" id="IPR057727">
    <property type="entry name" value="WCX_dom"/>
</dbReference>
<evidence type="ECO:0000259" key="3">
    <source>
        <dbReference type="Pfam" id="PF13280"/>
    </source>
</evidence>
<dbReference type="Gene3D" id="1.10.10.10">
    <property type="entry name" value="Winged helix-like DNA-binding domain superfamily/Winged helix DNA-binding domain"/>
    <property type="match status" value="1"/>
</dbReference>
<comment type="caution">
    <text evidence="5">The sequence shown here is derived from an EMBL/GenBank/DDBJ whole genome shotgun (WGS) entry which is preliminary data.</text>
</comment>
<dbReference type="InterPro" id="IPR026881">
    <property type="entry name" value="WYL_dom"/>
</dbReference>
<dbReference type="AlphaFoldDB" id="A0AAW3WEA4"/>
<feature type="domain" description="WYL" evidence="3">
    <location>
        <begin position="136"/>
        <end position="199"/>
    </location>
</feature>
<evidence type="ECO:0000313" key="5">
    <source>
        <dbReference type="EMBL" id="MBC2477266.1"/>
    </source>
</evidence>
<evidence type="ECO:0000259" key="4">
    <source>
        <dbReference type="Pfam" id="PF25583"/>
    </source>
</evidence>
<evidence type="ECO:0000313" key="6">
    <source>
        <dbReference type="Proteomes" id="UP001194098"/>
    </source>
</evidence>
<dbReference type="Pfam" id="PF08279">
    <property type="entry name" value="HTH_11"/>
    <property type="match status" value="1"/>
</dbReference>
<dbReference type="Pfam" id="PF25583">
    <property type="entry name" value="WCX"/>
    <property type="match status" value="1"/>
</dbReference>
<reference evidence="5" key="2">
    <citation type="journal article" date="2022" name="Nat. Biotechnol.">
        <title>Carbon-negative production of acetone and isopropanol by gas fermentation at industrial pilot scale.</title>
        <authorList>
            <person name="Liew F.E."/>
            <person name="Nogle R."/>
            <person name="Abdalla T."/>
            <person name="Rasor B.J."/>
            <person name="Canter C."/>
            <person name="Jensen R.O."/>
            <person name="Wang L."/>
            <person name="Strutz J."/>
            <person name="Chirania P."/>
            <person name="De Tissera S."/>
            <person name="Mueller A.P."/>
            <person name="Ruan Z."/>
            <person name="Gao A."/>
            <person name="Tran L."/>
            <person name="Engle N.L."/>
            <person name="Bromley J.C."/>
            <person name="Daniell J."/>
            <person name="Conrado R."/>
            <person name="Tschaplinski T.J."/>
            <person name="Giannone R.J."/>
            <person name="Hettich R.L."/>
            <person name="Karim A.S."/>
            <person name="Simpson S.D."/>
            <person name="Brown S.D."/>
            <person name="Leang C."/>
            <person name="Jewett M.C."/>
            <person name="Kopke M."/>
        </authorList>
    </citation>
    <scope>NUCLEOTIDE SEQUENCE</scope>
    <source>
        <strain evidence="5">DJ015</strain>
    </source>
</reference>
<feature type="domain" description="Helix-turn-helix type 11" evidence="2">
    <location>
        <begin position="8"/>
        <end position="59"/>
    </location>
</feature>
<evidence type="ECO:0000259" key="2">
    <source>
        <dbReference type="Pfam" id="PF08279"/>
    </source>
</evidence>
<dbReference type="Pfam" id="PF13280">
    <property type="entry name" value="WYL"/>
    <property type="match status" value="1"/>
</dbReference>
<name>A0AAW3WEA4_CLOBE</name>
<reference evidence="5" key="1">
    <citation type="submission" date="2020-04" db="EMBL/GenBank/DDBJ databases">
        <authorList>
            <person name="Brown S."/>
        </authorList>
    </citation>
    <scope>NUCLEOTIDE SEQUENCE</scope>
    <source>
        <strain evidence="5">DJ015</strain>
    </source>
</reference>